<dbReference type="InterPro" id="IPR039761">
    <property type="entry name" value="Bms1/Tsr1"/>
</dbReference>
<comment type="function">
    <text evidence="1">Required during maturation of the 40S ribosomal subunit in the nucleolus.</text>
</comment>
<keyword evidence="8" id="KW-1185">Reference proteome</keyword>
<dbReference type="PANTHER" id="PTHR12858:SF1">
    <property type="entry name" value="PRE-RRNA-PROCESSING PROTEIN TSR1 HOMOLOG"/>
    <property type="match status" value="1"/>
</dbReference>
<dbReference type="GO" id="GO:0000479">
    <property type="term" value="P:endonucleolytic cleavage of tricistronic rRNA transcript (SSU-rRNA, 5.8S rRNA, LSU-rRNA)"/>
    <property type="evidence" value="ECO:0007669"/>
    <property type="project" value="TreeGrafter"/>
</dbReference>
<evidence type="ECO:0000313" key="8">
    <source>
        <dbReference type="Proteomes" id="UP000288716"/>
    </source>
</evidence>
<evidence type="ECO:0000259" key="6">
    <source>
        <dbReference type="SMART" id="SM01362"/>
    </source>
</evidence>
<evidence type="ECO:0000256" key="3">
    <source>
        <dbReference type="ARBA" id="ARBA00040070"/>
    </source>
</evidence>
<dbReference type="InterPro" id="IPR007034">
    <property type="entry name" value="BMS1_TSR1_C"/>
</dbReference>
<proteinExistence type="inferred from homology"/>
<feature type="region of interest" description="Disordered" evidence="4">
    <location>
        <begin position="249"/>
        <end position="305"/>
    </location>
</feature>
<evidence type="ECO:0000256" key="2">
    <source>
        <dbReference type="ARBA" id="ARBA00038288"/>
    </source>
</evidence>
<comment type="similarity">
    <text evidence="2">Belongs to the TRAFAC class translation factor GTPase superfamily. Bms1-like GTPase family. TSR1 subfamily.</text>
</comment>
<dbReference type="Proteomes" id="UP000288716">
    <property type="component" value="Unassembled WGS sequence"/>
</dbReference>
<evidence type="ECO:0000256" key="1">
    <source>
        <dbReference type="ARBA" id="ARBA00037087"/>
    </source>
</evidence>
<dbReference type="PANTHER" id="PTHR12858">
    <property type="entry name" value="RIBOSOME BIOGENESIS PROTEIN"/>
    <property type="match status" value="1"/>
</dbReference>
<dbReference type="GO" id="GO:0030688">
    <property type="term" value="C:preribosome, small subunit precursor"/>
    <property type="evidence" value="ECO:0007669"/>
    <property type="project" value="TreeGrafter"/>
</dbReference>
<organism evidence="7 8">
    <name type="scientific">Leptotrombidium deliense</name>
    <dbReference type="NCBI Taxonomy" id="299467"/>
    <lineage>
        <taxon>Eukaryota</taxon>
        <taxon>Metazoa</taxon>
        <taxon>Ecdysozoa</taxon>
        <taxon>Arthropoda</taxon>
        <taxon>Chelicerata</taxon>
        <taxon>Arachnida</taxon>
        <taxon>Acari</taxon>
        <taxon>Acariformes</taxon>
        <taxon>Trombidiformes</taxon>
        <taxon>Prostigmata</taxon>
        <taxon>Anystina</taxon>
        <taxon>Parasitengona</taxon>
        <taxon>Trombiculoidea</taxon>
        <taxon>Trombiculidae</taxon>
        <taxon>Leptotrombidium</taxon>
    </lineage>
</organism>
<feature type="compositionally biased region" description="Acidic residues" evidence="4">
    <location>
        <begin position="287"/>
        <end position="305"/>
    </location>
</feature>
<dbReference type="GO" id="GO:0005525">
    <property type="term" value="F:GTP binding"/>
    <property type="evidence" value="ECO:0007669"/>
    <property type="project" value="TreeGrafter"/>
</dbReference>
<dbReference type="GO" id="GO:0000462">
    <property type="term" value="P:maturation of SSU-rRNA from tricistronic rRNA transcript (SSU-rRNA, 5.8S rRNA, LSU-rRNA)"/>
    <property type="evidence" value="ECO:0007669"/>
    <property type="project" value="TreeGrafter"/>
</dbReference>
<dbReference type="EMBL" id="NCKV01001072">
    <property type="protein sequence ID" value="RWS29097.1"/>
    <property type="molecule type" value="Genomic_DNA"/>
</dbReference>
<accession>A0A443SNJ8</accession>
<dbReference type="AlphaFoldDB" id="A0A443SNJ8"/>
<dbReference type="GO" id="GO:0034511">
    <property type="term" value="F:U3 snoRNA binding"/>
    <property type="evidence" value="ECO:0007669"/>
    <property type="project" value="TreeGrafter"/>
</dbReference>
<dbReference type="STRING" id="299467.A0A443SNJ8"/>
<evidence type="ECO:0000256" key="4">
    <source>
        <dbReference type="SAM" id="MobiDB-lite"/>
    </source>
</evidence>
<dbReference type="SMART" id="SM01362">
    <property type="entry name" value="DUF663"/>
    <property type="match status" value="1"/>
</dbReference>
<comment type="caution">
    <text evidence="7">The sequence shown here is derived from an EMBL/GenBank/DDBJ whole genome shotgun (WGS) entry which is preliminary data.</text>
</comment>
<feature type="compositionally biased region" description="Acidic residues" evidence="4">
    <location>
        <begin position="255"/>
        <end position="277"/>
    </location>
</feature>
<gene>
    <name evidence="7" type="ORF">B4U80_10238</name>
</gene>
<dbReference type="GO" id="GO:0003924">
    <property type="term" value="F:GTPase activity"/>
    <property type="evidence" value="ECO:0007669"/>
    <property type="project" value="TreeGrafter"/>
</dbReference>
<evidence type="ECO:0000259" key="5">
    <source>
        <dbReference type="SMART" id="SM00785"/>
    </source>
</evidence>
<name>A0A443SNJ8_9ACAR</name>
<feature type="domain" description="Ribosome biogenesis protein BMS1/TSR1 C-terminal" evidence="6">
    <location>
        <begin position="342"/>
        <end position="627"/>
    </location>
</feature>
<dbReference type="VEuPathDB" id="VectorBase:LDEU002944"/>
<dbReference type="Pfam" id="PF08142">
    <property type="entry name" value="AARP2CN"/>
    <property type="match status" value="1"/>
</dbReference>
<dbReference type="SMART" id="SM00785">
    <property type="entry name" value="AARP2CN"/>
    <property type="match status" value="1"/>
</dbReference>
<dbReference type="GO" id="GO:0005634">
    <property type="term" value="C:nucleus"/>
    <property type="evidence" value="ECO:0007669"/>
    <property type="project" value="InterPro"/>
</dbReference>
<dbReference type="Pfam" id="PF04950">
    <property type="entry name" value="RIBIOP_C"/>
    <property type="match status" value="1"/>
</dbReference>
<dbReference type="OrthoDB" id="119302at2759"/>
<evidence type="ECO:0000313" key="7">
    <source>
        <dbReference type="EMBL" id="RWS29097.1"/>
    </source>
</evidence>
<dbReference type="InterPro" id="IPR012948">
    <property type="entry name" value="AARP2CN"/>
</dbReference>
<sequence>MPERKNLYAVLDAVKVSDVLLLVYPLKLDEDYKIDDNFTLNAIFSHCLPTTLHLVRNLSCLPIKKQSDVKKNLKKAVESKFPDEKILTVDNDQQCLQLFNLMVNCKKKSMSYRKQRAQVLAEKFEFEPNNDTPNKGTLKVTGFVRNRSMNVNGLVHITGWGDFQLSEIEFVDDPYTSNEKSKKSNSMDIDAENKLTLKPDISIQETLDTENIPDEMEGEQTFPSTEEIIASQLETKKVTKRVPKGTSEYQAAWIIDDDENADNVDDDNEDEENEEPMDDKFQPVNENSDDEDESDEESCMDDETETMSVNEGNYDEKLNAEEEEKALQKFKEARMEEMFPDEVDTPIDIDARVRFGRYRGLKSFRSSPIDPKENLPKDYSRIFQFQNFQRTKRRIFNEEADAVAENGSFVCMHLKDVPQELVNYFENNRSHPLIVHGLLPFEQKMSVINIVLRKHHLFPEPVKSKETLIFHVGCRRFTASPIYSCHTNGDKHKYERFLRNDTAVVATIYAPITFPPASVVVFKEYSDGTQSLVATGSLLSADPDRIIMKRIRLSGHPFKINKKSAVVRYMFFNREDILWFKPIELRTKYGRKGHIKEPLGTHGHMKCTFDRQLKSEDTVIMNLYKRVYPKWNYENALKPYTNCSESDEMAE</sequence>
<protein>
    <recommendedName>
        <fullName evidence="3">Pre-rRNA-processing protein TSR1 homolog</fullName>
    </recommendedName>
</protein>
<dbReference type="Pfam" id="PF22298">
    <property type="entry name" value="Tsr1_G-like"/>
    <property type="match status" value="1"/>
</dbReference>
<reference evidence="7 8" key="1">
    <citation type="journal article" date="2018" name="Gigascience">
        <title>Genomes of trombidid mites reveal novel predicted allergens and laterally-transferred genes associated with secondary metabolism.</title>
        <authorList>
            <person name="Dong X."/>
            <person name="Chaisiri K."/>
            <person name="Xia D."/>
            <person name="Armstrong S.D."/>
            <person name="Fang Y."/>
            <person name="Donnelly M.J."/>
            <person name="Kadowaki T."/>
            <person name="McGarry J.W."/>
            <person name="Darby A.C."/>
            <person name="Makepeace B.L."/>
        </authorList>
    </citation>
    <scope>NUCLEOTIDE SEQUENCE [LARGE SCALE GENOMIC DNA]</scope>
    <source>
        <strain evidence="7">UoL-UT</strain>
    </source>
</reference>
<feature type="domain" description="AARP2CN" evidence="5">
    <location>
        <begin position="94"/>
        <end position="175"/>
    </location>
</feature>
<feature type="region of interest" description="Disordered" evidence="4">
    <location>
        <begin position="175"/>
        <end position="197"/>
    </location>
</feature>